<dbReference type="PATRIC" id="fig|1705565.3.peg.414"/>
<evidence type="ECO:0000313" key="3">
    <source>
        <dbReference type="Proteomes" id="UP000036932"/>
    </source>
</evidence>
<evidence type="ECO:0000313" key="2">
    <source>
        <dbReference type="EMBL" id="KOR76557.1"/>
    </source>
</evidence>
<dbReference type="Proteomes" id="UP000036932">
    <property type="component" value="Unassembled WGS sequence"/>
</dbReference>
<accession>A0A0M1N2Z7</accession>
<evidence type="ECO:0000259" key="1">
    <source>
        <dbReference type="PROSITE" id="PS50075"/>
    </source>
</evidence>
<dbReference type="AlphaFoldDB" id="A0A0M1N2Z7"/>
<dbReference type="Gene3D" id="1.10.1200.10">
    <property type="entry name" value="ACP-like"/>
    <property type="match status" value="1"/>
</dbReference>
<sequence length="85" mass="9711">MNEELVQKLKEVFSKNGVSISEDDRDMSIDDFFGMDSITYVQILNQIASDFGIKINDADLLSGDLTTFNNILQFINQKQMTNEVR</sequence>
<name>A0A0M1N2Z7_9BACL</name>
<gene>
    <name evidence="2" type="ORF">AM231_21545</name>
</gene>
<dbReference type="SUPFAM" id="SSF47336">
    <property type="entry name" value="ACP-like"/>
    <property type="match status" value="1"/>
</dbReference>
<reference evidence="3" key="1">
    <citation type="submission" date="2015-08" db="EMBL/GenBank/DDBJ databases">
        <title>Genome sequencing project for genomic taxonomy and phylogenomics of Bacillus-like bacteria.</title>
        <authorList>
            <person name="Liu B."/>
            <person name="Wang J."/>
            <person name="Zhu Y."/>
            <person name="Liu G."/>
            <person name="Chen Q."/>
            <person name="Chen Z."/>
            <person name="Lan J."/>
            <person name="Che J."/>
            <person name="Ge C."/>
            <person name="Shi H."/>
            <person name="Pan Z."/>
            <person name="Liu X."/>
        </authorList>
    </citation>
    <scope>NUCLEOTIDE SEQUENCE [LARGE SCALE GENOMIC DNA]</scope>
    <source>
        <strain evidence="3">FJAT-22460</strain>
    </source>
</reference>
<keyword evidence="3" id="KW-1185">Reference proteome</keyword>
<dbReference type="RefSeq" id="WP_054404457.1">
    <property type="nucleotide sequence ID" value="NZ_LIUT01000006.1"/>
</dbReference>
<dbReference type="InterPro" id="IPR009081">
    <property type="entry name" value="PP-bd_ACP"/>
</dbReference>
<organism evidence="2 3">
    <name type="scientific">Paenibacillus solani</name>
    <dbReference type="NCBI Taxonomy" id="1705565"/>
    <lineage>
        <taxon>Bacteria</taxon>
        <taxon>Bacillati</taxon>
        <taxon>Bacillota</taxon>
        <taxon>Bacilli</taxon>
        <taxon>Bacillales</taxon>
        <taxon>Paenibacillaceae</taxon>
        <taxon>Paenibacillus</taxon>
    </lineage>
</organism>
<dbReference type="InterPro" id="IPR036736">
    <property type="entry name" value="ACP-like_sf"/>
</dbReference>
<dbReference type="Pfam" id="PF00550">
    <property type="entry name" value="PP-binding"/>
    <property type="match status" value="1"/>
</dbReference>
<proteinExistence type="predicted"/>
<dbReference type="PROSITE" id="PS50075">
    <property type="entry name" value="CARRIER"/>
    <property type="match status" value="1"/>
</dbReference>
<protein>
    <recommendedName>
        <fullName evidence="1">Carrier domain-containing protein</fullName>
    </recommendedName>
</protein>
<feature type="domain" description="Carrier" evidence="1">
    <location>
        <begin position="1"/>
        <end position="79"/>
    </location>
</feature>
<dbReference type="EMBL" id="LIUT01000006">
    <property type="protein sequence ID" value="KOR76557.1"/>
    <property type="molecule type" value="Genomic_DNA"/>
</dbReference>
<comment type="caution">
    <text evidence="2">The sequence shown here is derived from an EMBL/GenBank/DDBJ whole genome shotgun (WGS) entry which is preliminary data.</text>
</comment>